<organism evidence="1 2">
    <name type="scientific">Pantoea brenneri</name>
    <dbReference type="NCBI Taxonomy" id="472694"/>
    <lineage>
        <taxon>Bacteria</taxon>
        <taxon>Pseudomonadati</taxon>
        <taxon>Pseudomonadota</taxon>
        <taxon>Gammaproteobacteria</taxon>
        <taxon>Enterobacterales</taxon>
        <taxon>Erwiniaceae</taxon>
        <taxon>Pantoea</taxon>
    </lineage>
</organism>
<dbReference type="RefSeq" id="WP_164092183.1">
    <property type="nucleotide sequence ID" value="NZ_JABWPE010000014.1"/>
</dbReference>
<evidence type="ECO:0000313" key="1">
    <source>
        <dbReference type="EMBL" id="NUY97471.1"/>
    </source>
</evidence>
<gene>
    <name evidence="1" type="ORF">HU668_13530</name>
</gene>
<dbReference type="EMBL" id="JABWPM010000014">
    <property type="protein sequence ID" value="NUY97471.1"/>
    <property type="molecule type" value="Genomic_DNA"/>
</dbReference>
<name>A0A7Y6TSQ2_9GAMM</name>
<dbReference type="Proteomes" id="UP000566985">
    <property type="component" value="Unassembled WGS sequence"/>
</dbReference>
<dbReference type="GeneID" id="57346062"/>
<reference evidence="1 2" key="1">
    <citation type="submission" date="2020-05" db="EMBL/GenBank/DDBJ databases">
        <title>Whole Genome Sequences of Enterobacteriales Associated with the International Space Station.</title>
        <authorList>
            <person name="Bharadwaj A."/>
            <person name="Daudu R."/>
            <person name="Singh N."/>
            <person name="Wood J."/>
            <person name="Debieu M."/>
            <person name="Mason C."/>
            <person name="Wang C."/>
            <person name="Venkateswaran K."/>
        </authorList>
    </citation>
    <scope>NUCLEOTIDE SEQUENCE [LARGE SCALE GENOMIC DNA]</scope>
    <source>
        <strain evidence="1 2">IF5SW-B1</strain>
    </source>
</reference>
<protein>
    <submittedName>
        <fullName evidence="1">Uncharacterized protein</fullName>
    </submittedName>
</protein>
<proteinExistence type="predicted"/>
<comment type="caution">
    <text evidence="1">The sequence shown here is derived from an EMBL/GenBank/DDBJ whole genome shotgun (WGS) entry which is preliminary data.</text>
</comment>
<sequence length="142" mass="16192">MFSISLTHFCSYVQVYFICLERKFDREAQAKAAFTPHSAALSAFYLKIAPDLIRLKRITDLIVAVESCSIIRVLFICSRSDTNVQEDPSRTRTWITQALFFAPASTMHRVRCQHLTLSFIAPGPEVRRDPNHNDRSGAIRDS</sequence>
<accession>A0A7Y6TSQ2</accession>
<evidence type="ECO:0000313" key="2">
    <source>
        <dbReference type="Proteomes" id="UP000566985"/>
    </source>
</evidence>
<dbReference type="AlphaFoldDB" id="A0A7Y6TSQ2"/>